<proteinExistence type="predicted"/>
<dbReference type="AlphaFoldDB" id="A0AAJ4MZV8"/>
<accession>A0AAJ4MZV8</accession>
<feature type="transmembrane region" description="Helical" evidence="1">
    <location>
        <begin position="144"/>
        <end position="166"/>
    </location>
</feature>
<sequence>MKRITNNTAAMIALIGVLSFWIILPVFGPVIMLEIASNLMLGVFFAIMVRWTVPAYDAIKDGGQAGPNFLSVAIFGIGACTAFWRLWTNIIRWNSTYDGVRVLRPEWAVDSPVTAFVVWCLMIAGALVVLAPGTERGIVPKGNIFWLVTSVGLGGFAAGVMITLSLSGL</sequence>
<feature type="transmembrane region" description="Helical" evidence="1">
    <location>
        <begin position="68"/>
        <end position="87"/>
    </location>
</feature>
<evidence type="ECO:0000313" key="2">
    <source>
        <dbReference type="EMBL" id="QTG12368.1"/>
    </source>
</evidence>
<keyword evidence="1" id="KW-1133">Transmembrane helix</keyword>
<feature type="transmembrane region" description="Helical" evidence="1">
    <location>
        <begin position="12"/>
        <end position="33"/>
    </location>
</feature>
<name>A0AAJ4MZV8_AGRTU</name>
<evidence type="ECO:0000313" key="3">
    <source>
        <dbReference type="Proteomes" id="UP000663946"/>
    </source>
</evidence>
<dbReference type="RefSeq" id="WP_333721838.1">
    <property type="nucleotide sequence ID" value="NZ_CP049216.1"/>
</dbReference>
<keyword evidence="1" id="KW-0472">Membrane</keyword>
<evidence type="ECO:0000256" key="1">
    <source>
        <dbReference type="SAM" id="Phobius"/>
    </source>
</evidence>
<feature type="transmembrane region" description="Helical" evidence="1">
    <location>
        <begin position="39"/>
        <end position="56"/>
    </location>
</feature>
<gene>
    <name evidence="2" type="ORF">G6M86_03530</name>
</gene>
<reference evidence="2" key="1">
    <citation type="submission" date="2020-02" db="EMBL/GenBank/DDBJ databases">
        <title>Unexpected conservation and global transmission of agrobacterial virulence plasmids.</title>
        <authorList>
            <person name="Weisberg A.J."/>
            <person name="Davis E.W. II"/>
            <person name="Tabima J.R."/>
            <person name="Belcher M.S."/>
            <person name="Miller M."/>
            <person name="Kuo C.-H."/>
            <person name="Loper J.E."/>
            <person name="Grunwald N.J."/>
            <person name="Putnam M.L."/>
            <person name="Chang J.H."/>
        </authorList>
    </citation>
    <scope>NUCLEOTIDE SEQUENCE</scope>
    <source>
        <strain evidence="2">Q15/94</strain>
    </source>
</reference>
<dbReference type="EMBL" id="CP049216">
    <property type="protein sequence ID" value="QTG12368.1"/>
    <property type="molecule type" value="Genomic_DNA"/>
</dbReference>
<feature type="transmembrane region" description="Helical" evidence="1">
    <location>
        <begin position="113"/>
        <end position="132"/>
    </location>
</feature>
<dbReference type="Proteomes" id="UP000663946">
    <property type="component" value="Chromosome 1"/>
</dbReference>
<protein>
    <submittedName>
        <fullName evidence="2">Uncharacterized protein</fullName>
    </submittedName>
</protein>
<keyword evidence="1" id="KW-0812">Transmembrane</keyword>
<organism evidence="2 3">
    <name type="scientific">Agrobacterium tumefaciens</name>
    <dbReference type="NCBI Taxonomy" id="358"/>
    <lineage>
        <taxon>Bacteria</taxon>
        <taxon>Pseudomonadati</taxon>
        <taxon>Pseudomonadota</taxon>
        <taxon>Alphaproteobacteria</taxon>
        <taxon>Hyphomicrobiales</taxon>
        <taxon>Rhizobiaceae</taxon>
        <taxon>Rhizobium/Agrobacterium group</taxon>
        <taxon>Agrobacterium</taxon>
        <taxon>Agrobacterium tumefaciens complex</taxon>
    </lineage>
</organism>